<dbReference type="Proteomes" id="UP000642809">
    <property type="component" value="Unassembled WGS sequence"/>
</dbReference>
<sequence>MVLYQRNYCLKNTSIGDKVSFDIYSFNKVVSGDQHLLFLYNLFKEPTSFDEAHHRYGIPYSVLEDLRDCFFLIEYVKVKTLSEGILEFSNNPIGNNINLFDLNRISTYSPDQFAIVGIPVDINGEFGGARSGPSLIRDELNILNDSINQTNFCDFDVRKIYDGNSLQVFDLGDIVWLPGEGILAVKHRAEIVFDKLFSNQFRTIMFGGDHSMSIFPIESLAKREQFHIIQFDAHHDLVGYNNEATIVSHANWLCKVIDLSSIKTITQVGLRTIDINDYTQIIDHPKWYLHSSFDIYNYPQLNYFDHIPKDSKVYVTFDVDCFDYGIIEHDTSIPEIGGISYYSALKLLNTIFEKFDVLGLDIVELSPNTVSKGKGQKMVSKLVLNYLFSKCPSISF</sequence>
<dbReference type="PANTHER" id="PTHR11358:SF26">
    <property type="entry name" value="GUANIDINO ACID HYDROLASE, MITOCHONDRIAL"/>
    <property type="match status" value="1"/>
</dbReference>
<dbReference type="SUPFAM" id="SSF52768">
    <property type="entry name" value="Arginase/deacetylase"/>
    <property type="match status" value="1"/>
</dbReference>
<dbReference type="RefSeq" id="WP_189579099.1">
    <property type="nucleotide sequence ID" value="NZ_BMYF01000003.1"/>
</dbReference>
<keyword evidence="5" id="KW-1185">Reference proteome</keyword>
<comment type="caution">
    <text evidence="4">The sequence shown here is derived from an EMBL/GenBank/DDBJ whole genome shotgun (WGS) entry which is preliminary data.</text>
</comment>
<dbReference type="GO" id="GO:0008783">
    <property type="term" value="F:agmatinase activity"/>
    <property type="evidence" value="ECO:0007669"/>
    <property type="project" value="TreeGrafter"/>
</dbReference>
<evidence type="ECO:0008006" key="6">
    <source>
        <dbReference type="Google" id="ProtNLM"/>
    </source>
</evidence>
<keyword evidence="1" id="KW-0479">Metal-binding</keyword>
<protein>
    <recommendedName>
        <fullName evidence="6">Agmatinase</fullName>
    </recommendedName>
</protein>
<evidence type="ECO:0000256" key="3">
    <source>
        <dbReference type="PROSITE-ProRule" id="PRU00742"/>
    </source>
</evidence>
<evidence type="ECO:0000256" key="1">
    <source>
        <dbReference type="ARBA" id="ARBA00022723"/>
    </source>
</evidence>
<gene>
    <name evidence="4" type="ORF">GCM10008106_07310</name>
</gene>
<reference evidence="4" key="1">
    <citation type="journal article" date="2014" name="Int. J. Syst. Evol. Microbiol.">
        <title>Complete genome sequence of Corynebacterium casei LMG S-19264T (=DSM 44701T), isolated from a smear-ripened cheese.</title>
        <authorList>
            <consortium name="US DOE Joint Genome Institute (JGI-PGF)"/>
            <person name="Walter F."/>
            <person name="Albersmeier A."/>
            <person name="Kalinowski J."/>
            <person name="Ruckert C."/>
        </authorList>
    </citation>
    <scope>NUCLEOTIDE SEQUENCE</scope>
    <source>
        <strain evidence="4">KCTC 23224</strain>
    </source>
</reference>
<comment type="similarity">
    <text evidence="3">Belongs to the arginase family.</text>
</comment>
<evidence type="ECO:0000313" key="5">
    <source>
        <dbReference type="Proteomes" id="UP000642809"/>
    </source>
</evidence>
<dbReference type="PROSITE" id="PS51409">
    <property type="entry name" value="ARGINASE_2"/>
    <property type="match status" value="1"/>
</dbReference>
<dbReference type="GO" id="GO:0046872">
    <property type="term" value="F:metal ion binding"/>
    <property type="evidence" value="ECO:0007669"/>
    <property type="project" value="UniProtKB-KW"/>
</dbReference>
<organism evidence="4 5">
    <name type="scientific">Mongoliitalea lutea</name>
    <dbReference type="NCBI Taxonomy" id="849756"/>
    <lineage>
        <taxon>Bacteria</taxon>
        <taxon>Pseudomonadati</taxon>
        <taxon>Bacteroidota</taxon>
        <taxon>Cytophagia</taxon>
        <taxon>Cytophagales</taxon>
        <taxon>Cyclobacteriaceae</taxon>
        <taxon>Mongoliitalea</taxon>
    </lineage>
</organism>
<dbReference type="PANTHER" id="PTHR11358">
    <property type="entry name" value="ARGINASE/AGMATINASE"/>
    <property type="match status" value="1"/>
</dbReference>
<dbReference type="InterPro" id="IPR006035">
    <property type="entry name" value="Ureohydrolase"/>
</dbReference>
<dbReference type="Pfam" id="PF00491">
    <property type="entry name" value="Arginase"/>
    <property type="match status" value="1"/>
</dbReference>
<dbReference type="InterPro" id="IPR023696">
    <property type="entry name" value="Ureohydrolase_dom_sf"/>
</dbReference>
<dbReference type="Gene3D" id="3.40.800.10">
    <property type="entry name" value="Ureohydrolase domain"/>
    <property type="match status" value="1"/>
</dbReference>
<evidence type="ECO:0000256" key="2">
    <source>
        <dbReference type="ARBA" id="ARBA00022801"/>
    </source>
</evidence>
<evidence type="ECO:0000313" key="4">
    <source>
        <dbReference type="EMBL" id="GHB29041.1"/>
    </source>
</evidence>
<dbReference type="EMBL" id="BMYF01000003">
    <property type="protein sequence ID" value="GHB29041.1"/>
    <property type="molecule type" value="Genomic_DNA"/>
</dbReference>
<dbReference type="AlphaFoldDB" id="A0A8J3CVW3"/>
<keyword evidence="2" id="KW-0378">Hydrolase</keyword>
<reference evidence="4" key="2">
    <citation type="submission" date="2020-09" db="EMBL/GenBank/DDBJ databases">
        <authorList>
            <person name="Sun Q."/>
            <person name="Kim S."/>
        </authorList>
    </citation>
    <scope>NUCLEOTIDE SEQUENCE</scope>
    <source>
        <strain evidence="4">KCTC 23224</strain>
    </source>
</reference>
<accession>A0A8J3CVW3</accession>
<dbReference type="GO" id="GO:0033389">
    <property type="term" value="P:putrescine biosynthetic process from arginine, via agmatine"/>
    <property type="evidence" value="ECO:0007669"/>
    <property type="project" value="TreeGrafter"/>
</dbReference>
<name>A0A8J3CVW3_9BACT</name>
<proteinExistence type="inferred from homology"/>